<protein>
    <submittedName>
        <fullName evidence="7">KDO2-lipid IV(A) lauroyltransferase</fullName>
        <ecNumber evidence="7">2.3.1.241</ecNumber>
    </submittedName>
</protein>
<evidence type="ECO:0000256" key="6">
    <source>
        <dbReference type="ARBA" id="ARBA00023315"/>
    </source>
</evidence>
<sequence>MHISQKELDKRMTLPNIELFYEQLNQGRNVILVMGHYANWDWLNVLQRKLHAGTTMAVVYQPLSNIHFDQFFLGIRDRFNIYNIKKNNTLREIIRLKQQNNPFIVAMVSDQSPSRNKLDYWTTFLHQDTAVITGMSHIAKQMHFSIYYIDMQQVKRGYYTSTLSILAEDASVWTEEALSEQFIRNVEKTIMANPSLYLWTHKRWKHKRNQEKTA</sequence>
<evidence type="ECO:0000256" key="2">
    <source>
        <dbReference type="ARBA" id="ARBA00022475"/>
    </source>
</evidence>
<keyword evidence="4 7" id="KW-0808">Transferase</keyword>
<keyword evidence="2" id="KW-1003">Cell membrane</keyword>
<dbReference type="GO" id="GO:0009247">
    <property type="term" value="P:glycolipid biosynthetic process"/>
    <property type="evidence" value="ECO:0007669"/>
    <property type="project" value="UniProtKB-ARBA"/>
</dbReference>
<dbReference type="AlphaFoldDB" id="A0A7W5DPR1"/>
<evidence type="ECO:0000313" key="8">
    <source>
        <dbReference type="Proteomes" id="UP000544222"/>
    </source>
</evidence>
<proteinExistence type="predicted"/>
<comment type="caution">
    <text evidence="7">The sequence shown here is derived from an EMBL/GenBank/DDBJ whole genome shotgun (WGS) entry which is preliminary data.</text>
</comment>
<organism evidence="7 8">
    <name type="scientific">Microbacter margulisiae</name>
    <dbReference type="NCBI Taxonomy" id="1350067"/>
    <lineage>
        <taxon>Bacteria</taxon>
        <taxon>Pseudomonadati</taxon>
        <taxon>Bacteroidota</taxon>
        <taxon>Bacteroidia</taxon>
        <taxon>Bacteroidales</taxon>
        <taxon>Porphyromonadaceae</taxon>
        <taxon>Microbacter</taxon>
    </lineage>
</organism>
<dbReference type="GO" id="GO:0008913">
    <property type="term" value="F:Kdo2-lipid IVA acyltransferase activity"/>
    <property type="evidence" value="ECO:0007669"/>
    <property type="project" value="UniProtKB-EC"/>
</dbReference>
<keyword evidence="6 7" id="KW-0012">Acyltransferase</keyword>
<name>A0A7W5DPR1_9PORP</name>
<evidence type="ECO:0000256" key="4">
    <source>
        <dbReference type="ARBA" id="ARBA00022679"/>
    </source>
</evidence>
<accession>A0A7W5DPR1</accession>
<gene>
    <name evidence="7" type="ORF">FHX64_000890</name>
</gene>
<keyword evidence="5" id="KW-0472">Membrane</keyword>
<evidence type="ECO:0000256" key="3">
    <source>
        <dbReference type="ARBA" id="ARBA00022519"/>
    </source>
</evidence>
<comment type="subcellular location">
    <subcellularLocation>
        <location evidence="1">Cell inner membrane</location>
    </subcellularLocation>
</comment>
<dbReference type="CDD" id="cd07984">
    <property type="entry name" value="LPLAT_LABLAT-like"/>
    <property type="match status" value="1"/>
</dbReference>
<reference evidence="7 8" key="1">
    <citation type="submission" date="2020-08" db="EMBL/GenBank/DDBJ databases">
        <title>Genomic Encyclopedia of Type Strains, Phase IV (KMG-IV): sequencing the most valuable type-strain genomes for metagenomic binning, comparative biology and taxonomic classification.</title>
        <authorList>
            <person name="Goeker M."/>
        </authorList>
    </citation>
    <scope>NUCLEOTIDE SEQUENCE [LARGE SCALE GENOMIC DNA]</scope>
    <source>
        <strain evidence="7 8">DSM 27471</strain>
    </source>
</reference>
<dbReference type="EMBL" id="JACHYB010000001">
    <property type="protein sequence ID" value="MBB3186727.1"/>
    <property type="molecule type" value="Genomic_DNA"/>
</dbReference>
<dbReference type="PANTHER" id="PTHR30606">
    <property type="entry name" value="LIPID A BIOSYNTHESIS LAUROYL ACYLTRANSFERASE"/>
    <property type="match status" value="1"/>
</dbReference>
<dbReference type="Proteomes" id="UP000544222">
    <property type="component" value="Unassembled WGS sequence"/>
</dbReference>
<dbReference type="EC" id="2.3.1.241" evidence="7"/>
<evidence type="ECO:0000256" key="1">
    <source>
        <dbReference type="ARBA" id="ARBA00004533"/>
    </source>
</evidence>
<dbReference type="GO" id="GO:0005886">
    <property type="term" value="C:plasma membrane"/>
    <property type="evidence" value="ECO:0007669"/>
    <property type="project" value="UniProtKB-SubCell"/>
</dbReference>
<dbReference type="PANTHER" id="PTHR30606:SF10">
    <property type="entry name" value="PHOSPHATIDYLINOSITOL MANNOSIDE ACYLTRANSFERASE"/>
    <property type="match status" value="1"/>
</dbReference>
<evidence type="ECO:0000256" key="5">
    <source>
        <dbReference type="ARBA" id="ARBA00023136"/>
    </source>
</evidence>
<dbReference type="InterPro" id="IPR004960">
    <property type="entry name" value="LipA_acyltrans"/>
</dbReference>
<evidence type="ECO:0000313" key="7">
    <source>
        <dbReference type="EMBL" id="MBB3186727.1"/>
    </source>
</evidence>
<keyword evidence="3" id="KW-0997">Cell inner membrane</keyword>
<keyword evidence="8" id="KW-1185">Reference proteome</keyword>
<dbReference type="Pfam" id="PF03279">
    <property type="entry name" value="Lip_A_acyltrans"/>
    <property type="match status" value="1"/>
</dbReference>